<dbReference type="Pfam" id="PF03050">
    <property type="entry name" value="DDE_Tnp_IS66"/>
    <property type="match status" value="1"/>
</dbReference>
<feature type="domain" description="Transposase IS66 central" evidence="1">
    <location>
        <begin position="19"/>
        <end position="55"/>
    </location>
</feature>
<dbReference type="InterPro" id="IPR004291">
    <property type="entry name" value="Transposase_IS66_central"/>
</dbReference>
<organism evidence="2">
    <name type="scientific">mine drainage metagenome</name>
    <dbReference type="NCBI Taxonomy" id="410659"/>
    <lineage>
        <taxon>unclassified sequences</taxon>
        <taxon>metagenomes</taxon>
        <taxon>ecological metagenomes</taxon>
    </lineage>
</organism>
<comment type="caution">
    <text evidence="2">The sequence shown here is derived from an EMBL/GenBank/DDBJ whole genome shotgun (WGS) entry which is preliminary data.</text>
</comment>
<evidence type="ECO:0000313" key="2">
    <source>
        <dbReference type="EMBL" id="CBH76389.1"/>
    </source>
</evidence>
<evidence type="ECO:0000259" key="1">
    <source>
        <dbReference type="Pfam" id="PF03050"/>
    </source>
</evidence>
<proteinExistence type="predicted"/>
<accession>E6PIU8</accession>
<name>E6PIU8_9ZZZZ</name>
<reference evidence="2" key="1">
    <citation type="submission" date="2009-10" db="EMBL/GenBank/DDBJ databases">
        <title>Diversity of trophic interactions inside an arsenic-rich microbial ecosystem.</title>
        <authorList>
            <person name="Bertin P.N."/>
            <person name="Heinrich-Salmeron A."/>
            <person name="Pelletier E."/>
            <person name="Goulhen-Chollet F."/>
            <person name="Arsene-Ploetze F."/>
            <person name="Gallien S."/>
            <person name="Calteau A."/>
            <person name="Vallenet D."/>
            <person name="Casiot C."/>
            <person name="Chane-Woon-Ming B."/>
            <person name="Giloteaux L."/>
            <person name="Barakat M."/>
            <person name="Bonnefoy V."/>
            <person name="Bruneel O."/>
            <person name="Chandler M."/>
            <person name="Cleiss J."/>
            <person name="Duran R."/>
            <person name="Elbaz-Poulichet F."/>
            <person name="Fonknechten N."/>
            <person name="Lauga B."/>
            <person name="Mornico D."/>
            <person name="Ortet P."/>
            <person name="Schaeffer C."/>
            <person name="Siguier P."/>
            <person name="Alexander Thil Smith A."/>
            <person name="Van Dorsselaer A."/>
            <person name="Weissenbach J."/>
            <person name="Medigue C."/>
            <person name="Le Paslier D."/>
        </authorList>
    </citation>
    <scope>NUCLEOTIDE SEQUENCE</scope>
</reference>
<sequence>MTFLVTILSREIDRFSYVRGRADPGLLTHVLVGKYGDHLPLYRQAEIDARQGLRWTAARCPRNASATLTRC</sequence>
<dbReference type="AlphaFoldDB" id="E6PIU8"/>
<gene>
    <name evidence="2" type="ORF">CARN1_0869</name>
</gene>
<protein>
    <recommendedName>
        <fullName evidence="1">Transposase IS66 central domain-containing protein</fullName>
    </recommendedName>
</protein>
<dbReference type="EMBL" id="CABL01000019">
    <property type="protein sequence ID" value="CBH76389.1"/>
    <property type="molecule type" value="Genomic_DNA"/>
</dbReference>